<dbReference type="InterPro" id="IPR001867">
    <property type="entry name" value="OmpR/PhoB-type_DNA-bd"/>
</dbReference>
<dbReference type="Pfam" id="PF03704">
    <property type="entry name" value="BTAD"/>
    <property type="match status" value="1"/>
</dbReference>
<feature type="domain" description="Bacterial transcriptional activator" evidence="5">
    <location>
        <begin position="107"/>
        <end position="251"/>
    </location>
</feature>
<dbReference type="Gene3D" id="1.10.10.10">
    <property type="entry name" value="Winged helix-like DNA-binding domain superfamily/Winged helix DNA-binding domain"/>
    <property type="match status" value="1"/>
</dbReference>
<dbReference type="EMBL" id="SUMF01000003">
    <property type="protein sequence ID" value="TJZ76271.1"/>
    <property type="molecule type" value="Genomic_DNA"/>
</dbReference>
<dbReference type="GO" id="GO:0000160">
    <property type="term" value="P:phosphorelay signal transduction system"/>
    <property type="evidence" value="ECO:0007669"/>
    <property type="project" value="InterPro"/>
</dbReference>
<evidence type="ECO:0000259" key="4">
    <source>
        <dbReference type="SMART" id="SM00862"/>
    </source>
</evidence>
<feature type="domain" description="OmpR/PhoB-type" evidence="4">
    <location>
        <begin position="18"/>
        <end position="99"/>
    </location>
</feature>
<dbReference type="Gene3D" id="1.25.40.10">
    <property type="entry name" value="Tetratricopeptide repeat domain"/>
    <property type="match status" value="1"/>
</dbReference>
<dbReference type="SUPFAM" id="SSF46894">
    <property type="entry name" value="C-terminal effector domain of the bipartite response regulators"/>
    <property type="match status" value="1"/>
</dbReference>
<dbReference type="InterPro" id="IPR051677">
    <property type="entry name" value="AfsR-DnrI-RedD_regulator"/>
</dbReference>
<dbReference type="GO" id="GO:0006355">
    <property type="term" value="P:regulation of DNA-templated transcription"/>
    <property type="evidence" value="ECO:0007669"/>
    <property type="project" value="InterPro"/>
</dbReference>
<name>A0A4U0Q547_9NEIS</name>
<dbReference type="InterPro" id="IPR036388">
    <property type="entry name" value="WH-like_DNA-bd_sf"/>
</dbReference>
<feature type="compositionally biased region" description="Pro residues" evidence="3">
    <location>
        <begin position="271"/>
        <end position="283"/>
    </location>
</feature>
<dbReference type="GO" id="GO:0003677">
    <property type="term" value="F:DNA binding"/>
    <property type="evidence" value="ECO:0007669"/>
    <property type="project" value="UniProtKB-KW"/>
</dbReference>
<proteinExistence type="inferred from homology"/>
<dbReference type="InterPro" id="IPR016032">
    <property type="entry name" value="Sig_transdc_resp-reg_C-effctor"/>
</dbReference>
<evidence type="ECO:0000313" key="7">
    <source>
        <dbReference type="Proteomes" id="UP000310016"/>
    </source>
</evidence>
<dbReference type="InterPro" id="IPR005158">
    <property type="entry name" value="BTAD"/>
</dbReference>
<evidence type="ECO:0000256" key="1">
    <source>
        <dbReference type="ARBA" id="ARBA00005820"/>
    </source>
</evidence>
<dbReference type="Pfam" id="PF00486">
    <property type="entry name" value="Trans_reg_C"/>
    <property type="match status" value="1"/>
</dbReference>
<reference evidence="6 7" key="1">
    <citation type="submission" date="2019-04" db="EMBL/GenBank/DDBJ databases">
        <title>Chitiniphilus eburnea sp. nov., a novel chitinolytic bacterium isolated from aquaculture sludge.</title>
        <authorList>
            <person name="Sheng M."/>
        </authorList>
    </citation>
    <scope>NUCLEOTIDE SEQUENCE [LARGE SCALE GENOMIC DNA]</scope>
    <source>
        <strain evidence="6 7">HX-2-15</strain>
    </source>
</reference>
<accession>A0A4U0Q547</accession>
<dbReference type="OrthoDB" id="135231at2"/>
<evidence type="ECO:0000256" key="2">
    <source>
        <dbReference type="ARBA" id="ARBA00023125"/>
    </source>
</evidence>
<evidence type="ECO:0000313" key="6">
    <source>
        <dbReference type="EMBL" id="TJZ76271.1"/>
    </source>
</evidence>
<dbReference type="SMART" id="SM01043">
    <property type="entry name" value="BTAD"/>
    <property type="match status" value="1"/>
</dbReference>
<dbReference type="InterPro" id="IPR011990">
    <property type="entry name" value="TPR-like_helical_dom_sf"/>
</dbReference>
<feature type="region of interest" description="Disordered" evidence="3">
    <location>
        <begin position="262"/>
        <end position="288"/>
    </location>
</feature>
<evidence type="ECO:0000259" key="5">
    <source>
        <dbReference type="SMART" id="SM01043"/>
    </source>
</evidence>
<sequence length="316" mass="34720">MIVLHLFLFGSLSVQWSGAPCAGIALSSRAASLLAFLALARGRFFSRAELATLLWTDRGEAVNAGTFNTALWRLRKAIERPPIAAGTLIGSDRRGGIGLLPDAALTLDVEQFQQLTAPGLARPLEQLGESEISGLRAGVQLYKADILSDFTDDWALREREKLRRIYLNAQGRLMKFCGLVGDHGGGIRHAQAILDCDALREDVHRELMRLYVLNGQRALALRQFEYCRGLLRRELAIHPMPETVALYRRIAESAIDANPRDAAPATEAPIIVPPPAPAGPGPQRPTGDPRLLLETARRHLAEADVQLQMSLRLFDD</sequence>
<dbReference type="Proteomes" id="UP000310016">
    <property type="component" value="Unassembled WGS sequence"/>
</dbReference>
<dbReference type="PANTHER" id="PTHR35807">
    <property type="entry name" value="TRANSCRIPTIONAL REGULATOR REDD-RELATED"/>
    <property type="match status" value="1"/>
</dbReference>
<dbReference type="AlphaFoldDB" id="A0A4U0Q547"/>
<keyword evidence="7" id="KW-1185">Reference proteome</keyword>
<organism evidence="6 7">
    <name type="scientific">Chitiniphilus eburneus</name>
    <dbReference type="NCBI Taxonomy" id="2571148"/>
    <lineage>
        <taxon>Bacteria</taxon>
        <taxon>Pseudomonadati</taxon>
        <taxon>Pseudomonadota</taxon>
        <taxon>Betaproteobacteria</taxon>
        <taxon>Neisseriales</taxon>
        <taxon>Chitinibacteraceae</taxon>
        <taxon>Chitiniphilus</taxon>
    </lineage>
</organism>
<protein>
    <submittedName>
        <fullName evidence="6">Response regulator receiver protein</fullName>
    </submittedName>
</protein>
<gene>
    <name evidence="6" type="ORF">FAZ21_05715</name>
</gene>
<comment type="caution">
    <text evidence="6">The sequence shown here is derived from an EMBL/GenBank/DDBJ whole genome shotgun (WGS) entry which is preliminary data.</text>
</comment>
<dbReference type="SMART" id="SM00862">
    <property type="entry name" value="Trans_reg_C"/>
    <property type="match status" value="1"/>
</dbReference>
<dbReference type="SUPFAM" id="SSF48452">
    <property type="entry name" value="TPR-like"/>
    <property type="match status" value="1"/>
</dbReference>
<keyword evidence="2" id="KW-0238">DNA-binding</keyword>
<comment type="similarity">
    <text evidence="1">Belongs to the AfsR/DnrI/RedD regulatory family.</text>
</comment>
<evidence type="ECO:0000256" key="3">
    <source>
        <dbReference type="SAM" id="MobiDB-lite"/>
    </source>
</evidence>